<evidence type="ECO:0000313" key="1">
    <source>
        <dbReference type="EMBL" id="KAB0790037.1"/>
    </source>
</evidence>
<reference evidence="1 2" key="1">
    <citation type="journal article" date="2018" name="Elife">
        <title>Firefly genomes illuminate parallel origins of bioluminescence in beetles.</title>
        <authorList>
            <person name="Fallon T.R."/>
            <person name="Lower S.E."/>
            <person name="Chang C.H."/>
            <person name="Bessho-Uehara M."/>
            <person name="Martin G.J."/>
            <person name="Bewick A.J."/>
            <person name="Behringer M."/>
            <person name="Debat H.J."/>
            <person name="Wong I."/>
            <person name="Day J.C."/>
            <person name="Suvorov A."/>
            <person name="Silva C.J."/>
            <person name="Stanger-Hall K.F."/>
            <person name="Hall D.W."/>
            <person name="Schmitz R.J."/>
            <person name="Nelson D.R."/>
            <person name="Lewis S.M."/>
            <person name="Shigenobu S."/>
            <person name="Bybee S.M."/>
            <person name="Larracuente A.M."/>
            <person name="Oba Y."/>
            <person name="Weng J.K."/>
        </authorList>
    </citation>
    <scope>NUCLEOTIDE SEQUENCE [LARGE SCALE GENOMIC DNA]</scope>
    <source>
        <strain evidence="1">1611_PpyrPB1</strain>
        <tissue evidence="1">Whole body</tissue>
    </source>
</reference>
<dbReference type="EMBL" id="VVIM01002028">
    <property type="protein sequence ID" value="KAB0790037.1"/>
    <property type="molecule type" value="Genomic_DNA"/>
</dbReference>
<organism evidence="1 2">
    <name type="scientific">Photinus pyralis</name>
    <name type="common">Common eastern firefly</name>
    <name type="synonym">Lampyris pyralis</name>
    <dbReference type="NCBI Taxonomy" id="7054"/>
    <lineage>
        <taxon>Eukaryota</taxon>
        <taxon>Metazoa</taxon>
        <taxon>Ecdysozoa</taxon>
        <taxon>Arthropoda</taxon>
        <taxon>Hexapoda</taxon>
        <taxon>Insecta</taxon>
        <taxon>Pterygota</taxon>
        <taxon>Neoptera</taxon>
        <taxon>Endopterygota</taxon>
        <taxon>Coleoptera</taxon>
        <taxon>Polyphaga</taxon>
        <taxon>Elateriformia</taxon>
        <taxon>Elateroidea</taxon>
        <taxon>Lampyridae</taxon>
        <taxon>Lampyrinae</taxon>
        <taxon>Photinus</taxon>
    </lineage>
</organism>
<name>A0A5N3ZYA0_PHOPY</name>
<dbReference type="AlphaFoldDB" id="A0A5N3ZYA0"/>
<dbReference type="PANTHER" id="PTHR35617:SF3">
    <property type="entry name" value="CORE-BINDING (CB) DOMAIN-CONTAINING PROTEIN"/>
    <property type="match status" value="1"/>
</dbReference>
<keyword evidence="2" id="KW-1185">Reference proteome</keyword>
<evidence type="ECO:0000313" key="2">
    <source>
        <dbReference type="Proteomes" id="UP000327044"/>
    </source>
</evidence>
<sequence length="189" mass="22334">MHGRALLMTPLFCLMLRDIRFLFVKKLSRWLALLNRFDYTLRDFAVLTGTLVSCCPAVSFGWAHFKVFERVKFRELVVNNKDFDDSIKFPLALARDLTLSKWWTFCKGEGHDFYSNSHKEIIKFLTLEFNRGASFSYLNCLRSAISYIVGNEFSNTLEIKRLFKGILRRRPPSRKYDSIWNPKIELRLM</sequence>
<dbReference type="Proteomes" id="UP000327044">
    <property type="component" value="Unassembled WGS sequence"/>
</dbReference>
<dbReference type="InParanoid" id="A0A5N3ZYA0"/>
<accession>A0A5N3ZYA0</accession>
<gene>
    <name evidence="1" type="ORF">PPYR_15642</name>
</gene>
<proteinExistence type="predicted"/>
<comment type="caution">
    <text evidence="1">The sequence shown here is derived from an EMBL/GenBank/DDBJ whole genome shotgun (WGS) entry which is preliminary data.</text>
</comment>
<protein>
    <submittedName>
        <fullName evidence="1">Uncharacterized protein</fullName>
    </submittedName>
</protein>
<dbReference type="PANTHER" id="PTHR35617">
    <property type="entry name" value="PHAGE_INTEGRASE DOMAIN-CONTAINING PROTEIN"/>
    <property type="match status" value="1"/>
</dbReference>